<organism evidence="3 4">
    <name type="scientific">Klebsiella pneumoniae</name>
    <dbReference type="NCBI Taxonomy" id="573"/>
    <lineage>
        <taxon>Bacteria</taxon>
        <taxon>Pseudomonadati</taxon>
        <taxon>Pseudomonadota</taxon>
        <taxon>Gammaproteobacteria</taxon>
        <taxon>Enterobacterales</taxon>
        <taxon>Enterobacteriaceae</taxon>
        <taxon>Klebsiella/Raoultella group</taxon>
        <taxon>Klebsiella</taxon>
        <taxon>Klebsiella pneumoniae complex</taxon>
    </lineage>
</organism>
<dbReference type="Proteomes" id="UP000254340">
    <property type="component" value="Unassembled WGS sequence"/>
</dbReference>
<evidence type="ECO:0000259" key="2">
    <source>
        <dbReference type="Pfam" id="PF02311"/>
    </source>
</evidence>
<dbReference type="Pfam" id="PF02311">
    <property type="entry name" value="AraC_binding"/>
    <property type="match status" value="1"/>
</dbReference>
<sequence length="132" mass="14364">MTTTLSFSFQHRPLVPFAHDYAHGDQEDWHQHDCAQLLHILSGVVRVATPVGYWVVPPGRGVWLPAGTPHALRMTGNVAARTLFIDPLARADLPAGCQIVQITPLLRELNRVIPGAGGTLCPPPAATKEFMN</sequence>
<dbReference type="PANTHER" id="PTHR11019">
    <property type="entry name" value="HTH-TYPE TRANSCRIPTIONAL REGULATOR NIMR"/>
    <property type="match status" value="1"/>
</dbReference>
<gene>
    <name evidence="3" type="ORF">NCTC5047_05417</name>
</gene>
<protein>
    <submittedName>
        <fullName evidence="3">AraC family transcriptional regulator</fullName>
    </submittedName>
</protein>
<dbReference type="EMBL" id="UGLH01000006">
    <property type="protein sequence ID" value="STT84373.1"/>
    <property type="molecule type" value="Genomic_DNA"/>
</dbReference>
<dbReference type="InterPro" id="IPR011051">
    <property type="entry name" value="RmlC_Cupin_sf"/>
</dbReference>
<proteinExistence type="predicted"/>
<accession>A0A377XLD5</accession>
<feature type="domain" description="AraC-type arabinose-binding/dimerisation" evidence="2">
    <location>
        <begin position="23"/>
        <end position="103"/>
    </location>
</feature>
<dbReference type="AlphaFoldDB" id="A0A377XLD5"/>
<reference evidence="3 4" key="1">
    <citation type="submission" date="2018-06" db="EMBL/GenBank/DDBJ databases">
        <authorList>
            <consortium name="Pathogen Informatics"/>
            <person name="Doyle S."/>
        </authorList>
    </citation>
    <scope>NUCLEOTIDE SEQUENCE [LARGE SCALE GENOMIC DNA]</scope>
    <source>
        <strain evidence="3 4">NCTC5047</strain>
    </source>
</reference>
<dbReference type="GO" id="GO:0006355">
    <property type="term" value="P:regulation of DNA-templated transcription"/>
    <property type="evidence" value="ECO:0007669"/>
    <property type="project" value="InterPro"/>
</dbReference>
<evidence type="ECO:0000256" key="1">
    <source>
        <dbReference type="ARBA" id="ARBA00023125"/>
    </source>
</evidence>
<dbReference type="InterPro" id="IPR014710">
    <property type="entry name" value="RmlC-like_jellyroll"/>
</dbReference>
<dbReference type="PANTHER" id="PTHR11019:SF159">
    <property type="entry name" value="TRANSCRIPTIONAL REGULATOR-RELATED"/>
    <property type="match status" value="1"/>
</dbReference>
<name>A0A377XLD5_KLEPN</name>
<dbReference type="SUPFAM" id="SSF51182">
    <property type="entry name" value="RmlC-like cupins"/>
    <property type="match status" value="1"/>
</dbReference>
<dbReference type="CDD" id="cd06124">
    <property type="entry name" value="cupin_NimR-like_N"/>
    <property type="match status" value="1"/>
</dbReference>
<dbReference type="Gene3D" id="2.60.120.10">
    <property type="entry name" value="Jelly Rolls"/>
    <property type="match status" value="1"/>
</dbReference>
<keyword evidence="1" id="KW-0238">DNA-binding</keyword>
<dbReference type="InterPro" id="IPR003313">
    <property type="entry name" value="AraC-bd"/>
</dbReference>
<evidence type="ECO:0000313" key="4">
    <source>
        <dbReference type="Proteomes" id="UP000254340"/>
    </source>
</evidence>
<dbReference type="GO" id="GO:0003677">
    <property type="term" value="F:DNA binding"/>
    <property type="evidence" value="ECO:0007669"/>
    <property type="project" value="UniProtKB-KW"/>
</dbReference>
<evidence type="ECO:0000313" key="3">
    <source>
        <dbReference type="EMBL" id="STT84373.1"/>
    </source>
</evidence>